<comment type="caution">
    <text evidence="2">The sequence shown here is derived from an EMBL/GenBank/DDBJ whole genome shotgun (WGS) entry which is preliminary data.</text>
</comment>
<reference evidence="2" key="1">
    <citation type="submission" date="2020-08" db="EMBL/GenBank/DDBJ databases">
        <title>Lewinella bacteria from marine environments.</title>
        <authorList>
            <person name="Zhong Y."/>
        </authorList>
    </citation>
    <scope>NUCLEOTIDE SEQUENCE</scope>
    <source>
        <strain evidence="2">KCTC 42187</strain>
    </source>
</reference>
<dbReference type="EMBL" id="JACSIT010000095">
    <property type="protein sequence ID" value="MBC6994277.1"/>
    <property type="molecule type" value="Genomic_DNA"/>
</dbReference>
<dbReference type="InterPro" id="IPR026444">
    <property type="entry name" value="Secre_tail"/>
</dbReference>
<feature type="domain" description="Secretion system C-terminal sorting" evidence="1">
    <location>
        <begin position="279"/>
        <end position="351"/>
    </location>
</feature>
<organism evidence="2 3">
    <name type="scientific">Neolewinella lacunae</name>
    <dbReference type="NCBI Taxonomy" id="1517758"/>
    <lineage>
        <taxon>Bacteria</taxon>
        <taxon>Pseudomonadati</taxon>
        <taxon>Bacteroidota</taxon>
        <taxon>Saprospiria</taxon>
        <taxon>Saprospirales</taxon>
        <taxon>Lewinellaceae</taxon>
        <taxon>Neolewinella</taxon>
    </lineage>
</organism>
<keyword evidence="3" id="KW-1185">Reference proteome</keyword>
<name>A0A923PHQ0_9BACT</name>
<dbReference type="Pfam" id="PF18962">
    <property type="entry name" value="Por_Secre_tail"/>
    <property type="match status" value="1"/>
</dbReference>
<accession>A0A923PHQ0</accession>
<dbReference type="Proteomes" id="UP000650081">
    <property type="component" value="Unassembled WGS sequence"/>
</dbReference>
<evidence type="ECO:0000313" key="3">
    <source>
        <dbReference type="Proteomes" id="UP000650081"/>
    </source>
</evidence>
<dbReference type="RefSeq" id="WP_222936036.1">
    <property type="nucleotide sequence ID" value="NZ_JACSIT010000095.1"/>
</dbReference>
<evidence type="ECO:0000313" key="2">
    <source>
        <dbReference type="EMBL" id="MBC6994277.1"/>
    </source>
</evidence>
<proteinExistence type="predicted"/>
<protein>
    <submittedName>
        <fullName evidence="2">T9SS type A sorting domain-containing protein</fullName>
    </submittedName>
</protein>
<dbReference type="Gene3D" id="2.60.40.10">
    <property type="entry name" value="Immunoglobulins"/>
    <property type="match status" value="1"/>
</dbReference>
<evidence type="ECO:0000259" key="1">
    <source>
        <dbReference type="Pfam" id="PF18962"/>
    </source>
</evidence>
<dbReference type="InterPro" id="IPR013783">
    <property type="entry name" value="Ig-like_fold"/>
</dbReference>
<sequence>MASFRPTRTDGTGLADGDLFGYAGNLTVADELGMPPTEGNQAYIMEDTDGEVTLRFAPIRLNPAAGANFSMDYILDGNFASDAGGNDRLQITLEITGCAGATTLVLLNADGDGGAETDLDDILDQRWNTINQNLNAYLQCDVTLVIVVDFNNATEEVAFDNINFSSGTVLPVEFTTFSARQDKNDVRLHWETAEETDNRGFGVERSEDGRQFREIGWVSGAGEAARTTEYTYTDTEVVAGQDYYYRLRQEDFDGSFTYSDLVFVKMQEGGLPAREARFYPNPTVTGQSWIDLSADQDGEWELTVFDAAGRRVLENRFALAAGLHTVSIDLAQQKKGAYLVRIVGPEGTLVRRLLR</sequence>
<dbReference type="NCBIfam" id="TIGR04183">
    <property type="entry name" value="Por_Secre_tail"/>
    <property type="match status" value="1"/>
</dbReference>
<gene>
    <name evidence="2" type="ORF">H9S92_08895</name>
</gene>
<dbReference type="AlphaFoldDB" id="A0A923PHQ0"/>